<comment type="subcellular location">
    <subcellularLocation>
        <location evidence="1">Cell membrane</location>
        <topology evidence="1">Multi-pass membrane protein</topology>
    </subcellularLocation>
</comment>
<dbReference type="FunFam" id="3.10.580.10:FF:000002">
    <property type="entry name" value="Magnesium/cobalt efflux protein CorC"/>
    <property type="match status" value="1"/>
</dbReference>
<protein>
    <recommendedName>
        <fullName evidence="16">Transporter associated domain protein</fullName>
    </recommendedName>
</protein>
<dbReference type="InterPro" id="IPR036318">
    <property type="entry name" value="FAD-bd_PCMH-like_sf"/>
</dbReference>
<evidence type="ECO:0000313" key="14">
    <source>
        <dbReference type="EMBL" id="PSJ87521.1"/>
    </source>
</evidence>
<evidence type="ECO:0000256" key="10">
    <source>
        <dbReference type="PROSITE-ProRule" id="PRU01193"/>
    </source>
</evidence>
<keyword evidence="8 10" id="KW-0472">Membrane</keyword>
<sequence>MLTMNLLLIAFLIFATAFFVATEFAIVKLRPSRVDQLVMEGRKNALAVQKVVSNLDGYLSACQLGITLTAIGLGVLGKPTIESIISPILTPYLPEQVVSVLSFVIAYLLVTFLHVVVGELAPKTVAIQKAEAVSLLCAKPIIWFYKLMYPAIWVLNGSAALLVRSFGMKPTKEHEESHSEEELRIILTESYESGKINQSEYGYVSNIFAFDEMLAREIMVPRTDMSCLHKEHTLEQNLRIMKEEQYTRFPVISQNKDHIIGMINTKEFFLNYADDPNLDMSKLIRPFLTVSEATPVKDLLKKMQKQRTHIAILIDEYGGTSGMVTIEDILEEIVGEIRDEFDEEEKAEIEIVEENSHVIVDGKVLLSEVNDLLNANINEEELDTIGGWLYSQNPTLKEGIEWQYNDLVFTIRKKDKHRIRKIEIQKALEVPARELQDVT</sequence>
<dbReference type="InterPro" id="IPR000644">
    <property type="entry name" value="CBS_dom"/>
</dbReference>
<proteinExistence type="inferred from homology"/>
<dbReference type="OrthoDB" id="9798188at2"/>
<reference evidence="14 15" key="1">
    <citation type="submission" date="2018-03" db="EMBL/GenBank/DDBJ databases">
        <title>Brevisbacillus phylogenomics.</title>
        <authorList>
            <person name="Dunlap C."/>
        </authorList>
    </citation>
    <scope>NUCLEOTIDE SEQUENCE [LARGE SCALE GENOMIC DNA]</scope>
    <source>
        <strain evidence="14 15">NRRL NRS-1210</strain>
    </source>
</reference>
<dbReference type="PROSITE" id="PS51846">
    <property type="entry name" value="CNNM"/>
    <property type="match status" value="1"/>
</dbReference>
<keyword evidence="7 9" id="KW-0129">CBS domain</keyword>
<keyword evidence="6 10" id="KW-1133">Transmembrane helix</keyword>
<dbReference type="SMART" id="SM01091">
    <property type="entry name" value="CorC_HlyC"/>
    <property type="match status" value="1"/>
</dbReference>
<dbReference type="PANTHER" id="PTHR43099">
    <property type="entry name" value="UPF0053 PROTEIN YRKA"/>
    <property type="match status" value="1"/>
</dbReference>
<dbReference type="Pfam" id="PF01595">
    <property type="entry name" value="CNNM"/>
    <property type="match status" value="1"/>
</dbReference>
<evidence type="ECO:0000256" key="8">
    <source>
        <dbReference type="ARBA" id="ARBA00023136"/>
    </source>
</evidence>
<evidence type="ECO:0000313" key="15">
    <source>
        <dbReference type="Proteomes" id="UP000240419"/>
    </source>
</evidence>
<dbReference type="PROSITE" id="PS51371">
    <property type="entry name" value="CBS"/>
    <property type="match status" value="2"/>
</dbReference>
<dbReference type="SMART" id="SM00116">
    <property type="entry name" value="CBS"/>
    <property type="match status" value="2"/>
</dbReference>
<keyword evidence="5" id="KW-0677">Repeat</keyword>
<accession>A0A2P7UKJ0</accession>
<dbReference type="Gene3D" id="3.10.580.10">
    <property type="entry name" value="CBS-domain"/>
    <property type="match status" value="1"/>
</dbReference>
<dbReference type="InterPro" id="IPR046342">
    <property type="entry name" value="CBS_dom_sf"/>
</dbReference>
<evidence type="ECO:0000256" key="3">
    <source>
        <dbReference type="ARBA" id="ARBA00022475"/>
    </source>
</evidence>
<dbReference type="GO" id="GO:0050660">
    <property type="term" value="F:flavin adenine dinucleotide binding"/>
    <property type="evidence" value="ECO:0007669"/>
    <property type="project" value="InterPro"/>
</dbReference>
<evidence type="ECO:0000259" key="13">
    <source>
        <dbReference type="PROSITE" id="PS51846"/>
    </source>
</evidence>
<dbReference type="InterPro" id="IPR016169">
    <property type="entry name" value="FAD-bd_PCMH_sub2"/>
</dbReference>
<dbReference type="Pfam" id="PF03471">
    <property type="entry name" value="CorC_HlyC"/>
    <property type="match status" value="1"/>
</dbReference>
<dbReference type="Proteomes" id="UP000240419">
    <property type="component" value="Unassembled WGS sequence"/>
</dbReference>
<dbReference type="PANTHER" id="PTHR43099:SF2">
    <property type="entry name" value="UPF0053 PROTEIN YRKA"/>
    <property type="match status" value="1"/>
</dbReference>
<feature type="transmembrane region" description="Helical" evidence="11">
    <location>
        <begin position="141"/>
        <end position="163"/>
    </location>
</feature>
<dbReference type="AlphaFoldDB" id="A0A2P7UKJ0"/>
<feature type="domain" description="CNNM transmembrane" evidence="13">
    <location>
        <begin position="1"/>
        <end position="200"/>
    </location>
</feature>
<dbReference type="SUPFAM" id="SSF54631">
    <property type="entry name" value="CBS-domain pair"/>
    <property type="match status" value="1"/>
</dbReference>
<dbReference type="Pfam" id="PF00571">
    <property type="entry name" value="CBS"/>
    <property type="match status" value="2"/>
</dbReference>
<organism evidence="14 15">
    <name type="scientific">Brevibacillus fortis</name>
    <dbReference type="NCBI Taxonomy" id="2126352"/>
    <lineage>
        <taxon>Bacteria</taxon>
        <taxon>Bacillati</taxon>
        <taxon>Bacillota</taxon>
        <taxon>Bacilli</taxon>
        <taxon>Bacillales</taxon>
        <taxon>Paenibacillaceae</taxon>
        <taxon>Brevibacillus</taxon>
    </lineage>
</organism>
<dbReference type="Gene3D" id="3.30.465.10">
    <property type="match status" value="1"/>
</dbReference>
<dbReference type="InterPro" id="IPR002550">
    <property type="entry name" value="CNNM"/>
</dbReference>
<dbReference type="InterPro" id="IPR051676">
    <property type="entry name" value="UPF0053_domain"/>
</dbReference>
<evidence type="ECO:0000259" key="12">
    <source>
        <dbReference type="PROSITE" id="PS51371"/>
    </source>
</evidence>
<dbReference type="GO" id="GO:0005886">
    <property type="term" value="C:plasma membrane"/>
    <property type="evidence" value="ECO:0007669"/>
    <property type="project" value="UniProtKB-SubCell"/>
</dbReference>
<dbReference type="CDD" id="cd04590">
    <property type="entry name" value="CBS_pair_CorC_HlyC_assoc"/>
    <property type="match status" value="1"/>
</dbReference>
<dbReference type="EMBL" id="PXZM01000049">
    <property type="protein sequence ID" value="PSJ87521.1"/>
    <property type="molecule type" value="Genomic_DNA"/>
</dbReference>
<feature type="domain" description="CBS" evidence="12">
    <location>
        <begin position="219"/>
        <end position="278"/>
    </location>
</feature>
<keyword evidence="4 10" id="KW-0812">Transmembrane</keyword>
<evidence type="ECO:0008006" key="16">
    <source>
        <dbReference type="Google" id="ProtNLM"/>
    </source>
</evidence>
<dbReference type="InterPro" id="IPR005170">
    <property type="entry name" value="Transptr-assoc_dom"/>
</dbReference>
<feature type="transmembrane region" description="Helical" evidence="11">
    <location>
        <begin position="97"/>
        <end position="121"/>
    </location>
</feature>
<comment type="similarity">
    <text evidence="2">Belongs to the UPF0053 family.</text>
</comment>
<evidence type="ECO:0000256" key="9">
    <source>
        <dbReference type="PROSITE-ProRule" id="PRU00703"/>
    </source>
</evidence>
<evidence type="ECO:0000256" key="6">
    <source>
        <dbReference type="ARBA" id="ARBA00022989"/>
    </source>
</evidence>
<comment type="caution">
    <text evidence="14">The sequence shown here is derived from an EMBL/GenBank/DDBJ whole genome shotgun (WGS) entry which is preliminary data.</text>
</comment>
<evidence type="ECO:0000256" key="1">
    <source>
        <dbReference type="ARBA" id="ARBA00004651"/>
    </source>
</evidence>
<evidence type="ECO:0000256" key="7">
    <source>
        <dbReference type="ARBA" id="ARBA00023122"/>
    </source>
</evidence>
<keyword evidence="15" id="KW-1185">Reference proteome</keyword>
<evidence type="ECO:0000256" key="5">
    <source>
        <dbReference type="ARBA" id="ARBA00022737"/>
    </source>
</evidence>
<dbReference type="SUPFAM" id="SSF56176">
    <property type="entry name" value="FAD-binding/transporter-associated domain-like"/>
    <property type="match status" value="1"/>
</dbReference>
<dbReference type="InterPro" id="IPR044751">
    <property type="entry name" value="Ion_transp-like_CBS"/>
</dbReference>
<evidence type="ECO:0000256" key="2">
    <source>
        <dbReference type="ARBA" id="ARBA00006337"/>
    </source>
</evidence>
<keyword evidence="3" id="KW-1003">Cell membrane</keyword>
<gene>
    <name evidence="14" type="ORF">C7R93_26820</name>
</gene>
<evidence type="ECO:0000256" key="4">
    <source>
        <dbReference type="ARBA" id="ARBA00022692"/>
    </source>
</evidence>
<evidence type="ECO:0000256" key="11">
    <source>
        <dbReference type="SAM" id="Phobius"/>
    </source>
</evidence>
<feature type="domain" description="CBS" evidence="12">
    <location>
        <begin position="280"/>
        <end position="340"/>
    </location>
</feature>
<name>A0A2P7UKJ0_9BACL</name>